<keyword evidence="11" id="KW-1185">Reference proteome</keyword>
<dbReference type="GO" id="GO:0009425">
    <property type="term" value="C:bacterial-type flagellum basal body"/>
    <property type="evidence" value="ECO:0007669"/>
    <property type="project" value="UniProtKB-SubCell"/>
</dbReference>
<dbReference type="AlphaFoldDB" id="A0A285R5Y9"/>
<dbReference type="Proteomes" id="UP000219331">
    <property type="component" value="Unassembled WGS sequence"/>
</dbReference>
<dbReference type="InterPro" id="IPR001444">
    <property type="entry name" value="Flag_bb_rod_N"/>
</dbReference>
<dbReference type="InterPro" id="IPR037058">
    <property type="entry name" value="Falgellar_hook_FlgE_sf"/>
</dbReference>
<comment type="function">
    <text evidence="5">A flexible structure which links the flagellar filament to the drive apparatus in the basal body.</text>
</comment>
<dbReference type="InterPro" id="IPR020013">
    <property type="entry name" value="Flagellar_FlgE/F/G"/>
</dbReference>
<dbReference type="InterPro" id="IPR053967">
    <property type="entry name" value="LlgE_F_G-like_D1"/>
</dbReference>
<dbReference type="GO" id="GO:0009424">
    <property type="term" value="C:bacterial-type flagellum hook"/>
    <property type="evidence" value="ECO:0007669"/>
    <property type="project" value="TreeGrafter"/>
</dbReference>
<dbReference type="STRING" id="538381.GCA_001696535_01178"/>
<dbReference type="OrthoDB" id="8372879at2"/>
<dbReference type="PANTHER" id="PTHR30435:SF1">
    <property type="entry name" value="FLAGELLAR HOOK PROTEIN FLGE"/>
    <property type="match status" value="1"/>
</dbReference>
<comment type="subcellular location">
    <subcellularLocation>
        <location evidence="1 5">Bacterial flagellum basal body</location>
    </subcellularLocation>
</comment>
<evidence type="ECO:0000259" key="7">
    <source>
        <dbReference type="Pfam" id="PF06429"/>
    </source>
</evidence>
<feature type="domain" description="Flagellar hook protein FlgE D2" evidence="8">
    <location>
        <begin position="238"/>
        <end position="352"/>
    </location>
</feature>
<dbReference type="Gene3D" id="2.60.98.20">
    <property type="entry name" value="Flagellar hook protein FlgE"/>
    <property type="match status" value="1"/>
</dbReference>
<dbReference type="InterPro" id="IPR010930">
    <property type="entry name" value="Flg_bb/hook_C_dom"/>
</dbReference>
<comment type="similarity">
    <text evidence="2 5">Belongs to the flagella basal body rod proteins family.</text>
</comment>
<protein>
    <recommendedName>
        <fullName evidence="3 5">Flagellar hook protein FlgE</fullName>
    </recommendedName>
</protein>
<evidence type="ECO:0000259" key="9">
    <source>
        <dbReference type="Pfam" id="PF22692"/>
    </source>
</evidence>
<dbReference type="Pfam" id="PF22692">
    <property type="entry name" value="LlgE_F_G_D1"/>
    <property type="match status" value="1"/>
</dbReference>
<feature type="domain" description="Flagellar basal body rod protein N-terminal" evidence="6">
    <location>
        <begin position="7"/>
        <end position="37"/>
    </location>
</feature>
<keyword evidence="10" id="KW-0966">Cell projection</keyword>
<dbReference type="RefSeq" id="WP_067217055.1">
    <property type="nucleotide sequence ID" value="NZ_JAJGNR010000001.1"/>
</dbReference>
<dbReference type="Pfam" id="PF07559">
    <property type="entry name" value="FlgE_D2"/>
    <property type="match status" value="1"/>
</dbReference>
<feature type="domain" description="Flagellar basal-body/hook protein C-terminal" evidence="7">
    <location>
        <begin position="423"/>
        <end position="465"/>
    </location>
</feature>
<dbReference type="InterPro" id="IPR011491">
    <property type="entry name" value="FlgE_D2"/>
</dbReference>
<dbReference type="EMBL" id="OBML01000001">
    <property type="protein sequence ID" value="SOB89188.1"/>
    <property type="molecule type" value="Genomic_DNA"/>
</dbReference>
<evidence type="ECO:0000256" key="2">
    <source>
        <dbReference type="ARBA" id="ARBA00009677"/>
    </source>
</evidence>
<dbReference type="Pfam" id="PF00460">
    <property type="entry name" value="Flg_bb_rod"/>
    <property type="match status" value="1"/>
</dbReference>
<organism evidence="10 11">
    <name type="scientific">Stappia indica</name>
    <dbReference type="NCBI Taxonomy" id="538381"/>
    <lineage>
        <taxon>Bacteria</taxon>
        <taxon>Pseudomonadati</taxon>
        <taxon>Pseudomonadota</taxon>
        <taxon>Alphaproteobacteria</taxon>
        <taxon>Hyphomicrobiales</taxon>
        <taxon>Stappiaceae</taxon>
        <taxon>Stappia</taxon>
    </lineage>
</organism>
<dbReference type="GO" id="GO:0005829">
    <property type="term" value="C:cytosol"/>
    <property type="evidence" value="ECO:0007669"/>
    <property type="project" value="TreeGrafter"/>
</dbReference>
<dbReference type="PANTHER" id="PTHR30435">
    <property type="entry name" value="FLAGELLAR PROTEIN"/>
    <property type="match status" value="1"/>
</dbReference>
<gene>
    <name evidence="10" type="ORF">SAMN05421512_10196</name>
</gene>
<accession>A0A285R5Y9</accession>
<evidence type="ECO:0000259" key="8">
    <source>
        <dbReference type="Pfam" id="PF07559"/>
    </source>
</evidence>
<dbReference type="Pfam" id="PF06429">
    <property type="entry name" value="Flg_bbr_C"/>
    <property type="match status" value="1"/>
</dbReference>
<evidence type="ECO:0000256" key="3">
    <source>
        <dbReference type="ARBA" id="ARBA00019015"/>
    </source>
</evidence>
<keyword evidence="4 5" id="KW-0975">Bacterial flagellum</keyword>
<evidence type="ECO:0000256" key="4">
    <source>
        <dbReference type="ARBA" id="ARBA00023143"/>
    </source>
</evidence>
<reference evidence="10 11" key="1">
    <citation type="submission" date="2017-08" db="EMBL/GenBank/DDBJ databases">
        <authorList>
            <person name="de Groot N.N."/>
        </authorList>
    </citation>
    <scope>NUCLEOTIDE SEQUENCE [LARGE SCALE GENOMIC DNA]</scope>
    <source>
        <strain evidence="10 11">USBA 352</strain>
    </source>
</reference>
<evidence type="ECO:0000313" key="11">
    <source>
        <dbReference type="Proteomes" id="UP000219331"/>
    </source>
</evidence>
<dbReference type="InterPro" id="IPR037925">
    <property type="entry name" value="FlgE/F/G-like"/>
</dbReference>
<sequence>MGVFGALNAAVSGLSAQAYALENISGNIANSATVGYKRLDTSFSDLVGGGKGAQPGQIAGTVSANSRATNGIQGDLQQSQVDTYMGINGSGYFVVQGRAGEVDGRSIFTGNDLYTRRGDFEIDKEGRLVNGAGYYLMGQPIDPVTKNVSGSVPSIITIDSSVIPAVLTDRISYEGNLPTTPQTSAYLAGGSDMLDASLTKASTGAAPDAVPAPQVVGVDTISADDEVNFLNSSIAGEAITVYNSSGTPVNVQMRWAKTFEDDGSQGDTWSLYYLSDSDATGTDPKWTKVSDAQFGTDGRMAVPATSNMTMTGLSVDGQAVGDVTLDFGTNALTQFADSNGAAKISKLRQNGYPAGDLTGVTVSEAGRLVASYSNGRTRELYEISLVSFSGEAWLERVNGGAFEVTPASGEPIAGANGSIVGKRLEASNTDIADEFSKLIVTQQAYSANTRIVSSSDQMLKEAINMIR</sequence>
<dbReference type="NCBIfam" id="TIGR03506">
    <property type="entry name" value="FlgEFG_subfam"/>
    <property type="match status" value="1"/>
</dbReference>
<evidence type="ECO:0000259" key="6">
    <source>
        <dbReference type="Pfam" id="PF00460"/>
    </source>
</evidence>
<proteinExistence type="inferred from homology"/>
<evidence type="ECO:0000313" key="10">
    <source>
        <dbReference type="EMBL" id="SOB89188.1"/>
    </source>
</evidence>
<evidence type="ECO:0000256" key="5">
    <source>
        <dbReference type="RuleBase" id="RU362116"/>
    </source>
</evidence>
<dbReference type="GO" id="GO:0071978">
    <property type="term" value="P:bacterial-type flagellum-dependent swarming motility"/>
    <property type="evidence" value="ECO:0007669"/>
    <property type="project" value="TreeGrafter"/>
</dbReference>
<keyword evidence="10" id="KW-0282">Flagellum</keyword>
<evidence type="ECO:0000256" key="1">
    <source>
        <dbReference type="ARBA" id="ARBA00004117"/>
    </source>
</evidence>
<dbReference type="SUPFAM" id="SSF117143">
    <property type="entry name" value="Flagellar hook protein flgE"/>
    <property type="match status" value="1"/>
</dbReference>
<feature type="domain" description="Flagellar hook protein FlgE/F/G-like D1" evidence="9">
    <location>
        <begin position="87"/>
        <end position="155"/>
    </location>
</feature>
<keyword evidence="10" id="KW-0969">Cilium</keyword>
<name>A0A285R5Y9_9HYPH</name>